<feature type="region of interest" description="Disordered" evidence="1">
    <location>
        <begin position="1"/>
        <end position="156"/>
    </location>
</feature>
<feature type="region of interest" description="Disordered" evidence="1">
    <location>
        <begin position="503"/>
        <end position="526"/>
    </location>
</feature>
<evidence type="ECO:0000313" key="3">
    <source>
        <dbReference type="Proteomes" id="UP001373714"/>
    </source>
</evidence>
<evidence type="ECO:0008006" key="4">
    <source>
        <dbReference type="Google" id="ProtNLM"/>
    </source>
</evidence>
<feature type="region of interest" description="Disordered" evidence="1">
    <location>
        <begin position="342"/>
        <end position="420"/>
    </location>
</feature>
<sequence>MSSGPSSRSQPRRPPNPPATLSSATAVASSTSASASASSSSNRRRHSLPPGNKLASILTFWSTPSQDSLSLPRPVTERLSRSRNKKQPPQPQPETQTSSTSQPPPGAPSSTASSTGRRGRRGSKSKSNSKSSTAKPVVTQPVLVRAYSPRPESTLTDTIPEVDESERVPLPAITEFSFNGILKAIDPKVTRTLETITHLSTTYRSNLTHETDLLITHQKSIESQILLADRLSSQVLKTTTTRSDRLKSEAPFKNGLAVEDLAQSAETAYAAIENIIATLEAIDDMLPDEERLGKWDSVHKRHFPYTHSLLVAKTADTTLKRMGGSIGAGGGGGGNGMHIGSGVAVSSPLSPRMTSSNSFSNSHALMGDTATNHSTGGGSWLIRRRREGSNAGSGGAGIPSNLPYLSPNGPPMTAEERRMSSPPALLLRTVHPGAASIRSSSAKDVAVPQVSSPSPYHVRRQSLVTNIPVRERDSLSVASNAGGSTRSSFSFKNLLWGGGWKKGAGSGKSVGGSSVAGSENGETAEEKLRRIIQEQTRKRLMLDKKGAGLSSSLPM</sequence>
<dbReference type="AlphaFoldDB" id="A0AAV9UYU5"/>
<name>A0AAV9UYU5_9PEZI</name>
<gene>
    <name evidence="2" type="ORF">TWF730_009368</name>
</gene>
<organism evidence="2 3">
    <name type="scientific">Orbilia blumenaviensis</name>
    <dbReference type="NCBI Taxonomy" id="1796055"/>
    <lineage>
        <taxon>Eukaryota</taxon>
        <taxon>Fungi</taxon>
        <taxon>Dikarya</taxon>
        <taxon>Ascomycota</taxon>
        <taxon>Pezizomycotina</taxon>
        <taxon>Orbiliomycetes</taxon>
        <taxon>Orbiliales</taxon>
        <taxon>Orbiliaceae</taxon>
        <taxon>Orbilia</taxon>
    </lineage>
</organism>
<keyword evidence="3" id="KW-1185">Reference proteome</keyword>
<reference evidence="2 3" key="1">
    <citation type="submission" date="2019-10" db="EMBL/GenBank/DDBJ databases">
        <authorList>
            <person name="Palmer J.M."/>
        </authorList>
    </citation>
    <scope>NUCLEOTIDE SEQUENCE [LARGE SCALE GENOMIC DNA]</scope>
    <source>
        <strain evidence="2 3">TWF730</strain>
    </source>
</reference>
<protein>
    <recommendedName>
        <fullName evidence="4">BLOC-1-related complex subunit 5</fullName>
    </recommendedName>
</protein>
<feature type="compositionally biased region" description="Low complexity" evidence="1">
    <location>
        <begin position="125"/>
        <end position="136"/>
    </location>
</feature>
<evidence type="ECO:0000256" key="1">
    <source>
        <dbReference type="SAM" id="MobiDB-lite"/>
    </source>
</evidence>
<feature type="compositionally biased region" description="Basic and acidic residues" evidence="1">
    <location>
        <begin position="536"/>
        <end position="546"/>
    </location>
</feature>
<feature type="region of interest" description="Disordered" evidence="1">
    <location>
        <begin position="536"/>
        <end position="555"/>
    </location>
</feature>
<comment type="caution">
    <text evidence="2">The sequence shown here is derived from an EMBL/GenBank/DDBJ whole genome shotgun (WGS) entry which is preliminary data.</text>
</comment>
<dbReference type="EMBL" id="JAVHNS010000006">
    <property type="protein sequence ID" value="KAK6352544.1"/>
    <property type="molecule type" value="Genomic_DNA"/>
</dbReference>
<dbReference type="Proteomes" id="UP001373714">
    <property type="component" value="Unassembled WGS sequence"/>
</dbReference>
<feature type="compositionally biased region" description="Polar residues" evidence="1">
    <location>
        <begin position="59"/>
        <end position="69"/>
    </location>
</feature>
<feature type="compositionally biased region" description="Low complexity" evidence="1">
    <location>
        <begin position="19"/>
        <end position="41"/>
    </location>
</feature>
<feature type="compositionally biased region" description="Low complexity" evidence="1">
    <location>
        <begin position="511"/>
        <end position="521"/>
    </location>
</feature>
<proteinExistence type="predicted"/>
<feature type="compositionally biased region" description="Polar residues" evidence="1">
    <location>
        <begin position="347"/>
        <end position="374"/>
    </location>
</feature>
<accession>A0AAV9UYU5</accession>
<evidence type="ECO:0000313" key="2">
    <source>
        <dbReference type="EMBL" id="KAK6352544.1"/>
    </source>
</evidence>